<accession>A0A2P7QS64</accession>
<dbReference type="PANTHER" id="PTHR38831:SF1">
    <property type="entry name" value="TYPE II SECRETION SYSTEM PROTEIN K-RELATED"/>
    <property type="match status" value="1"/>
</dbReference>
<gene>
    <name evidence="13" type="ORF">C7I55_10765</name>
</gene>
<dbReference type="SUPFAM" id="SSF158544">
    <property type="entry name" value="GspK insert domain-like"/>
    <property type="match status" value="2"/>
</dbReference>
<evidence type="ECO:0000256" key="2">
    <source>
        <dbReference type="ARBA" id="ARBA00007246"/>
    </source>
</evidence>
<evidence type="ECO:0000256" key="6">
    <source>
        <dbReference type="ARBA" id="ARBA00022692"/>
    </source>
</evidence>
<dbReference type="NCBIfam" id="NF037980">
    <property type="entry name" value="T2SS_GspK"/>
    <property type="match status" value="1"/>
</dbReference>
<dbReference type="EMBL" id="PXYI01000003">
    <property type="protein sequence ID" value="PSJ40770.1"/>
    <property type="molecule type" value="Genomic_DNA"/>
</dbReference>
<evidence type="ECO:0000256" key="9">
    <source>
        <dbReference type="ARBA" id="ARBA00023136"/>
    </source>
</evidence>
<feature type="domain" description="T2SS protein K second SAM-like" evidence="11">
    <location>
        <begin position="217"/>
        <end position="282"/>
    </location>
</feature>
<evidence type="ECO:0000256" key="1">
    <source>
        <dbReference type="ARBA" id="ARBA00004533"/>
    </source>
</evidence>
<dbReference type="RefSeq" id="WP_106512922.1">
    <property type="nucleotide sequence ID" value="NZ_PXYI01000003.1"/>
</dbReference>
<evidence type="ECO:0000259" key="11">
    <source>
        <dbReference type="Pfam" id="PF03934"/>
    </source>
</evidence>
<evidence type="ECO:0000313" key="14">
    <source>
        <dbReference type="Proteomes" id="UP000241167"/>
    </source>
</evidence>
<name>A0A2P7QS64_9SPHN</name>
<protein>
    <recommendedName>
        <fullName evidence="10">Type II secretion system protein K</fullName>
    </recommendedName>
</protein>
<dbReference type="AlphaFoldDB" id="A0A2P7QS64"/>
<dbReference type="InterPro" id="IPR005628">
    <property type="entry name" value="GspK"/>
</dbReference>
<dbReference type="InterPro" id="IPR038072">
    <property type="entry name" value="GspK_central_sf"/>
</dbReference>
<evidence type="ECO:0000256" key="8">
    <source>
        <dbReference type="ARBA" id="ARBA00022989"/>
    </source>
</evidence>
<dbReference type="GO" id="GO:0005886">
    <property type="term" value="C:plasma membrane"/>
    <property type="evidence" value="ECO:0007669"/>
    <property type="project" value="UniProtKB-SubCell"/>
</dbReference>
<evidence type="ECO:0000256" key="3">
    <source>
        <dbReference type="ARBA" id="ARBA00022448"/>
    </source>
</evidence>
<dbReference type="Gene3D" id="1.10.40.60">
    <property type="entry name" value="EpsJ-like"/>
    <property type="match status" value="2"/>
</dbReference>
<keyword evidence="9 10" id="KW-0472">Membrane</keyword>
<proteinExistence type="inferred from homology"/>
<keyword evidence="7" id="KW-0653">Protein transport</keyword>
<dbReference type="Gene3D" id="3.30.1300.30">
    <property type="entry name" value="GSPII I/J protein-like"/>
    <property type="match status" value="1"/>
</dbReference>
<dbReference type="InterPro" id="IPR049031">
    <property type="entry name" value="T2SSK_SAM-like_1st"/>
</dbReference>
<organism evidence="13 14">
    <name type="scientific">Allosphingosinicella deserti</name>
    <dbReference type="NCBI Taxonomy" id="2116704"/>
    <lineage>
        <taxon>Bacteria</taxon>
        <taxon>Pseudomonadati</taxon>
        <taxon>Pseudomonadota</taxon>
        <taxon>Alphaproteobacteria</taxon>
        <taxon>Sphingomonadales</taxon>
        <taxon>Sphingomonadaceae</taxon>
        <taxon>Allosphingosinicella</taxon>
    </lineage>
</organism>
<comment type="subcellular location">
    <subcellularLocation>
        <location evidence="1 10">Cell inner membrane</location>
    </subcellularLocation>
</comment>
<dbReference type="PANTHER" id="PTHR38831">
    <property type="entry name" value="TYPE II SECRETION SYSTEM PROTEIN K"/>
    <property type="match status" value="1"/>
</dbReference>
<keyword evidence="6" id="KW-0812">Transmembrane</keyword>
<evidence type="ECO:0000313" key="13">
    <source>
        <dbReference type="EMBL" id="PSJ40770.1"/>
    </source>
</evidence>
<evidence type="ECO:0000259" key="12">
    <source>
        <dbReference type="Pfam" id="PF21687"/>
    </source>
</evidence>
<keyword evidence="4 10" id="KW-1003">Cell membrane</keyword>
<dbReference type="InterPro" id="IPR049179">
    <property type="entry name" value="T2SSK_SAM-like_2nd"/>
</dbReference>
<comment type="similarity">
    <text evidence="2 10">Belongs to the GSP K family.</text>
</comment>
<sequence>MIPAAQERGAALITVLVLVAVIGAIAASALERLRFATALAANSSALDQARGYAGGVEMLITLQIDDLLARDPGSAPLEMDPAGQVRTISLPEGGAVTARVRDGATCFNVNSLVQGNVATGLRVRPIGIAQFTGLLRVIGVPEGKAQQVAAAAADWIDSDTSALPGGAEDSAYASYRTANGLFVDASELRAVSGVTAELYQAARPYLCALPVTDLSPINVNGLGPDQAPLLAMVSPERIPADVARAAIAARPPGGWRSVQAFWNSPALTDRFPSTEIASQFAVRPQWVRLDIDGAIAGTELFETALVDARRAPSRVVQRSWARGS</sequence>
<evidence type="ECO:0000256" key="5">
    <source>
        <dbReference type="ARBA" id="ARBA00022519"/>
    </source>
</evidence>
<reference evidence="13 14" key="1">
    <citation type="submission" date="2018-03" db="EMBL/GenBank/DDBJ databases">
        <title>The draft genome of Sphingosinicella sp. GL-C-18.</title>
        <authorList>
            <person name="Liu L."/>
            <person name="Li L."/>
            <person name="Liang L."/>
            <person name="Zhang X."/>
            <person name="Wang T."/>
        </authorList>
    </citation>
    <scope>NUCLEOTIDE SEQUENCE [LARGE SCALE GENOMIC DNA]</scope>
    <source>
        <strain evidence="13 14">GL-C-18</strain>
    </source>
</reference>
<dbReference type="PIRSF" id="PIRSF002786">
    <property type="entry name" value="XcpX"/>
    <property type="match status" value="1"/>
</dbReference>
<dbReference type="OrthoDB" id="9788973at2"/>
<comment type="caution">
    <text evidence="13">The sequence shown here is derived from an EMBL/GenBank/DDBJ whole genome shotgun (WGS) entry which is preliminary data.</text>
</comment>
<evidence type="ECO:0000256" key="10">
    <source>
        <dbReference type="PIRNR" id="PIRNR002786"/>
    </source>
</evidence>
<dbReference type="Pfam" id="PF21687">
    <property type="entry name" value="T2SSK_1st"/>
    <property type="match status" value="1"/>
</dbReference>
<keyword evidence="3 10" id="KW-0813">Transport</keyword>
<evidence type="ECO:0000256" key="7">
    <source>
        <dbReference type="ARBA" id="ARBA00022927"/>
    </source>
</evidence>
<dbReference type="Proteomes" id="UP000241167">
    <property type="component" value="Unassembled WGS sequence"/>
</dbReference>
<dbReference type="GO" id="GO:0009306">
    <property type="term" value="P:protein secretion"/>
    <property type="evidence" value="ECO:0007669"/>
    <property type="project" value="InterPro"/>
</dbReference>
<evidence type="ECO:0000256" key="4">
    <source>
        <dbReference type="ARBA" id="ARBA00022475"/>
    </source>
</evidence>
<keyword evidence="5 10" id="KW-0997">Cell inner membrane</keyword>
<dbReference type="Pfam" id="PF03934">
    <property type="entry name" value="T2SSK"/>
    <property type="match status" value="1"/>
</dbReference>
<keyword evidence="14" id="KW-1185">Reference proteome</keyword>
<keyword evidence="8" id="KW-1133">Transmembrane helix</keyword>
<feature type="domain" description="T2SS protein K first SAM-like" evidence="12">
    <location>
        <begin position="105"/>
        <end position="210"/>
    </location>
</feature>